<sequence length="210" mass="23409">MDGEEIPNSGNTHCPRNFQPVLSTFSPPSPSPSPSKPSSVSTVRPSPIPQPRGSPMGTSQQLRPVVSSSRRREDHSPLPFPASQVFQQRERWPIQVIREDPNMEHEGPDGVTRLFGRVDRNSREVIMYANDRTIPGTASEAMCHNHGNPPSWTSMWYIQAISNIWQSGHIHNHWPNWPLSCLMALMVILSFGANLAPSPSSSHSRLSLCF</sequence>
<dbReference type="Proteomes" id="UP000765509">
    <property type="component" value="Unassembled WGS sequence"/>
</dbReference>
<gene>
    <name evidence="2" type="ORF">O181_089762</name>
</gene>
<protein>
    <submittedName>
        <fullName evidence="2">Uncharacterized protein</fullName>
    </submittedName>
</protein>
<comment type="caution">
    <text evidence="2">The sequence shown here is derived from an EMBL/GenBank/DDBJ whole genome shotgun (WGS) entry which is preliminary data.</text>
</comment>
<keyword evidence="3" id="KW-1185">Reference proteome</keyword>
<evidence type="ECO:0000313" key="2">
    <source>
        <dbReference type="EMBL" id="MBW0550047.1"/>
    </source>
</evidence>
<dbReference type="AlphaFoldDB" id="A0A9Q3IU22"/>
<evidence type="ECO:0000313" key="3">
    <source>
        <dbReference type="Proteomes" id="UP000765509"/>
    </source>
</evidence>
<name>A0A9Q3IU22_9BASI</name>
<feature type="compositionally biased region" description="Polar residues" evidence="1">
    <location>
        <begin position="56"/>
        <end position="68"/>
    </location>
</feature>
<evidence type="ECO:0000256" key="1">
    <source>
        <dbReference type="SAM" id="MobiDB-lite"/>
    </source>
</evidence>
<feature type="region of interest" description="Disordered" evidence="1">
    <location>
        <begin position="1"/>
        <end position="85"/>
    </location>
</feature>
<accession>A0A9Q3IU22</accession>
<proteinExistence type="predicted"/>
<organism evidence="2 3">
    <name type="scientific">Austropuccinia psidii MF-1</name>
    <dbReference type="NCBI Taxonomy" id="1389203"/>
    <lineage>
        <taxon>Eukaryota</taxon>
        <taxon>Fungi</taxon>
        <taxon>Dikarya</taxon>
        <taxon>Basidiomycota</taxon>
        <taxon>Pucciniomycotina</taxon>
        <taxon>Pucciniomycetes</taxon>
        <taxon>Pucciniales</taxon>
        <taxon>Sphaerophragmiaceae</taxon>
        <taxon>Austropuccinia</taxon>
    </lineage>
</organism>
<dbReference type="EMBL" id="AVOT02055521">
    <property type="protein sequence ID" value="MBW0550047.1"/>
    <property type="molecule type" value="Genomic_DNA"/>
</dbReference>
<feature type="compositionally biased region" description="Low complexity" evidence="1">
    <location>
        <begin position="36"/>
        <end position="45"/>
    </location>
</feature>
<reference evidence="2" key="1">
    <citation type="submission" date="2021-03" db="EMBL/GenBank/DDBJ databases">
        <title>Draft genome sequence of rust myrtle Austropuccinia psidii MF-1, a brazilian biotype.</title>
        <authorList>
            <person name="Quecine M.C."/>
            <person name="Pachon D.M.R."/>
            <person name="Bonatelli M.L."/>
            <person name="Correr F.H."/>
            <person name="Franceschini L.M."/>
            <person name="Leite T.F."/>
            <person name="Margarido G.R.A."/>
            <person name="Almeida C.A."/>
            <person name="Ferrarezi J.A."/>
            <person name="Labate C.A."/>
        </authorList>
    </citation>
    <scope>NUCLEOTIDE SEQUENCE</scope>
    <source>
        <strain evidence="2">MF-1</strain>
    </source>
</reference>
<dbReference type="OrthoDB" id="2194665at2759"/>